<protein>
    <submittedName>
        <fullName evidence="1">Uncharacterized protein</fullName>
    </submittedName>
</protein>
<sequence>MALVWDGMPCAICGEPIADTSSGDMFALTMWGIADPRFVRVDDAAMHQSCIDGWDLRDEFVAYFNEHCSNELRVNRSGRVVYRSKWWPFS</sequence>
<accession>A0A0J1B9T0</accession>
<keyword evidence="2" id="KW-1185">Reference proteome</keyword>
<name>A0A0J1B9T0_RHOIS</name>
<proteinExistence type="predicted"/>
<comment type="caution">
    <text evidence="1">The sequence shown here is derived from an EMBL/GenBank/DDBJ whole genome shotgun (WGS) entry which is preliminary data.</text>
</comment>
<evidence type="ECO:0000313" key="1">
    <source>
        <dbReference type="EMBL" id="KLU03477.1"/>
    </source>
</evidence>
<evidence type="ECO:0000313" key="2">
    <source>
        <dbReference type="Proteomes" id="UP000036367"/>
    </source>
</evidence>
<gene>
    <name evidence="1" type="ORF">RISK_004481</name>
</gene>
<organism evidence="1 2">
    <name type="scientific">Rhodopirellula islandica</name>
    <dbReference type="NCBI Taxonomy" id="595434"/>
    <lineage>
        <taxon>Bacteria</taxon>
        <taxon>Pseudomonadati</taxon>
        <taxon>Planctomycetota</taxon>
        <taxon>Planctomycetia</taxon>
        <taxon>Pirellulales</taxon>
        <taxon>Pirellulaceae</taxon>
        <taxon>Rhodopirellula</taxon>
    </lineage>
</organism>
<dbReference type="RefSeq" id="WP_150122617.1">
    <property type="nucleotide sequence ID" value="NZ_LECT01000037.1"/>
</dbReference>
<dbReference type="EMBL" id="LECT01000037">
    <property type="protein sequence ID" value="KLU03477.1"/>
    <property type="molecule type" value="Genomic_DNA"/>
</dbReference>
<reference evidence="1" key="1">
    <citation type="submission" date="2015-05" db="EMBL/GenBank/DDBJ databases">
        <title>Permanent draft genome of Rhodopirellula islandicus K833.</title>
        <authorList>
            <person name="Kizina J."/>
            <person name="Richter M."/>
            <person name="Glockner F.O."/>
            <person name="Harder J."/>
        </authorList>
    </citation>
    <scope>NUCLEOTIDE SEQUENCE [LARGE SCALE GENOMIC DNA]</scope>
    <source>
        <strain evidence="1">K833</strain>
    </source>
</reference>
<dbReference type="PATRIC" id="fig|595434.4.peg.4253"/>
<dbReference type="Proteomes" id="UP000036367">
    <property type="component" value="Unassembled WGS sequence"/>
</dbReference>
<dbReference type="AlphaFoldDB" id="A0A0J1B9T0"/>
<dbReference type="OrthoDB" id="292025at2"/>
<dbReference type="STRING" id="595434.RISK_004481"/>